<evidence type="ECO:0000313" key="1">
    <source>
        <dbReference type="EMBL" id="MBW32384.1"/>
    </source>
</evidence>
<sequence>MTPTAGVASAAIVYTPSGAHTVELLARRLICAGLAPQRPVPRDYGHPSTLGTSGEVCPLHRAPQPVICQ</sequence>
<protein>
    <submittedName>
        <fullName evidence="1">Putative secreted peptide</fullName>
    </submittedName>
</protein>
<reference evidence="1" key="1">
    <citation type="submission" date="2018-01" db="EMBL/GenBank/DDBJ databases">
        <title>An insight into the sialome of Amazonian anophelines.</title>
        <authorList>
            <person name="Ribeiro J.M."/>
            <person name="Scarpassa V."/>
            <person name="Calvo E."/>
        </authorList>
    </citation>
    <scope>NUCLEOTIDE SEQUENCE</scope>
    <source>
        <tissue evidence="1">Salivary glands</tissue>
    </source>
</reference>
<proteinExistence type="predicted"/>
<dbReference type="EMBL" id="GGFM01011633">
    <property type="protein sequence ID" value="MBW32384.1"/>
    <property type="molecule type" value="Transcribed_RNA"/>
</dbReference>
<name>A0A2M3ZV03_9DIPT</name>
<organism evidence="1">
    <name type="scientific">Anopheles braziliensis</name>
    <dbReference type="NCBI Taxonomy" id="58242"/>
    <lineage>
        <taxon>Eukaryota</taxon>
        <taxon>Metazoa</taxon>
        <taxon>Ecdysozoa</taxon>
        <taxon>Arthropoda</taxon>
        <taxon>Hexapoda</taxon>
        <taxon>Insecta</taxon>
        <taxon>Pterygota</taxon>
        <taxon>Neoptera</taxon>
        <taxon>Endopterygota</taxon>
        <taxon>Diptera</taxon>
        <taxon>Nematocera</taxon>
        <taxon>Culicoidea</taxon>
        <taxon>Culicidae</taxon>
        <taxon>Anophelinae</taxon>
        <taxon>Anopheles</taxon>
    </lineage>
</organism>
<accession>A0A2M3ZV03</accession>
<dbReference type="AlphaFoldDB" id="A0A2M3ZV03"/>